<reference evidence="5 6" key="1">
    <citation type="submission" date="2019-10" db="EMBL/GenBank/DDBJ databases">
        <title>Genomic analysis of Raineyella sp. CBA3103.</title>
        <authorList>
            <person name="Roh S.W."/>
        </authorList>
    </citation>
    <scope>NUCLEOTIDE SEQUENCE [LARGE SCALE GENOMIC DNA]</scope>
    <source>
        <strain evidence="5 6">CBA3103</strain>
    </source>
</reference>
<dbReference type="EMBL" id="CP045725">
    <property type="protein sequence ID" value="QGF23695.1"/>
    <property type="molecule type" value="Genomic_DNA"/>
</dbReference>
<dbReference type="PROSITE" id="PS01124">
    <property type="entry name" value="HTH_ARAC_FAMILY_2"/>
    <property type="match status" value="1"/>
</dbReference>
<dbReference type="KEGG" id="rain:Rai3103_08435"/>
<dbReference type="Proteomes" id="UP000386847">
    <property type="component" value="Chromosome"/>
</dbReference>
<dbReference type="GO" id="GO:0003700">
    <property type="term" value="F:DNA-binding transcription factor activity"/>
    <property type="evidence" value="ECO:0007669"/>
    <property type="project" value="InterPro"/>
</dbReference>
<evidence type="ECO:0000313" key="5">
    <source>
        <dbReference type="EMBL" id="QGF23695.1"/>
    </source>
</evidence>
<keyword evidence="1" id="KW-0805">Transcription regulation</keyword>
<sequence>MTVESDDACGRRVVDAPFLLPLERRSLLTLTPSRGALVVSCTADELRDTMERMSGRRITGSLPPRSGDDAAITLLQAPELVAGTIREVCRAAGSRHPGDVITPSTTLLEQHLLGTLSLGLAPLVPELRAIRSPGGPHYLHTARDHIERHLAEPLTVGDVAAACGVSERQLQAAFSEHLSTTPLQFIRERRLARARRLLTDPAPAAQATVASIAAQVGVMHLGRFAKAYAERYGESPSTTLAAARGDGPRASR</sequence>
<evidence type="ECO:0000256" key="1">
    <source>
        <dbReference type="ARBA" id="ARBA00023015"/>
    </source>
</evidence>
<gene>
    <name evidence="5" type="ORF">Rai3103_08435</name>
</gene>
<dbReference type="SMART" id="SM00342">
    <property type="entry name" value="HTH_ARAC"/>
    <property type="match status" value="1"/>
</dbReference>
<evidence type="ECO:0000256" key="3">
    <source>
        <dbReference type="ARBA" id="ARBA00023163"/>
    </source>
</evidence>
<feature type="domain" description="HTH araC/xylS-type" evidence="4">
    <location>
        <begin position="140"/>
        <end position="242"/>
    </location>
</feature>
<keyword evidence="3" id="KW-0804">Transcription</keyword>
<dbReference type="Pfam" id="PF12833">
    <property type="entry name" value="HTH_18"/>
    <property type="match status" value="1"/>
</dbReference>
<dbReference type="InterPro" id="IPR018060">
    <property type="entry name" value="HTH_AraC"/>
</dbReference>
<dbReference type="Gene3D" id="1.10.10.60">
    <property type="entry name" value="Homeodomain-like"/>
    <property type="match status" value="1"/>
</dbReference>
<proteinExistence type="predicted"/>
<dbReference type="GO" id="GO:0043565">
    <property type="term" value="F:sequence-specific DNA binding"/>
    <property type="evidence" value="ECO:0007669"/>
    <property type="project" value="InterPro"/>
</dbReference>
<dbReference type="AlphaFoldDB" id="A0A5Q2FG83"/>
<keyword evidence="6" id="KW-1185">Reference proteome</keyword>
<evidence type="ECO:0000259" key="4">
    <source>
        <dbReference type="PROSITE" id="PS01124"/>
    </source>
</evidence>
<dbReference type="SUPFAM" id="SSF46689">
    <property type="entry name" value="Homeodomain-like"/>
    <property type="match status" value="2"/>
</dbReference>
<accession>A0A5Q2FG83</accession>
<keyword evidence="2" id="KW-0238">DNA-binding</keyword>
<evidence type="ECO:0000313" key="6">
    <source>
        <dbReference type="Proteomes" id="UP000386847"/>
    </source>
</evidence>
<name>A0A5Q2FG83_9ACTN</name>
<dbReference type="InterPro" id="IPR050204">
    <property type="entry name" value="AraC_XylS_family_regulators"/>
</dbReference>
<dbReference type="InterPro" id="IPR009057">
    <property type="entry name" value="Homeodomain-like_sf"/>
</dbReference>
<evidence type="ECO:0000256" key="2">
    <source>
        <dbReference type="ARBA" id="ARBA00023125"/>
    </source>
</evidence>
<dbReference type="PANTHER" id="PTHR46796">
    <property type="entry name" value="HTH-TYPE TRANSCRIPTIONAL ACTIVATOR RHAS-RELATED"/>
    <property type="match status" value="1"/>
</dbReference>
<protein>
    <submittedName>
        <fullName evidence="5">Helix-turn-helix domain-containing protein</fullName>
    </submittedName>
</protein>
<organism evidence="5 6">
    <name type="scientific">Raineyella fluvialis</name>
    <dbReference type="NCBI Taxonomy" id="2662261"/>
    <lineage>
        <taxon>Bacteria</taxon>
        <taxon>Bacillati</taxon>
        <taxon>Actinomycetota</taxon>
        <taxon>Actinomycetes</taxon>
        <taxon>Propionibacteriales</taxon>
        <taxon>Propionibacteriaceae</taxon>
        <taxon>Raineyella</taxon>
    </lineage>
</organism>
<dbReference type="RefSeq" id="WP_153572225.1">
    <property type="nucleotide sequence ID" value="NZ_CP045725.1"/>
</dbReference>